<reference evidence="2 3" key="1">
    <citation type="submission" date="2019-01" db="EMBL/GenBank/DDBJ databases">
        <title>A draft genome assembly of the solar-powered sea slug Elysia chlorotica.</title>
        <authorList>
            <person name="Cai H."/>
            <person name="Li Q."/>
            <person name="Fang X."/>
            <person name="Li J."/>
            <person name="Curtis N.E."/>
            <person name="Altenburger A."/>
            <person name="Shibata T."/>
            <person name="Feng M."/>
            <person name="Maeda T."/>
            <person name="Schwartz J.A."/>
            <person name="Shigenobu S."/>
            <person name="Lundholm N."/>
            <person name="Nishiyama T."/>
            <person name="Yang H."/>
            <person name="Hasebe M."/>
            <person name="Li S."/>
            <person name="Pierce S.K."/>
            <person name="Wang J."/>
        </authorList>
    </citation>
    <scope>NUCLEOTIDE SEQUENCE [LARGE SCALE GENOMIC DNA]</scope>
    <source>
        <strain evidence="2">EC2010</strain>
        <tissue evidence="2">Whole organism of an adult</tissue>
    </source>
</reference>
<name>A0A3S1BZG3_ELYCH</name>
<feature type="compositionally biased region" description="Acidic residues" evidence="1">
    <location>
        <begin position="161"/>
        <end position="175"/>
    </location>
</feature>
<gene>
    <name evidence="2" type="ORF">EGW08_013337</name>
</gene>
<evidence type="ECO:0000256" key="1">
    <source>
        <dbReference type="SAM" id="MobiDB-lite"/>
    </source>
</evidence>
<dbReference type="OrthoDB" id="6159681at2759"/>
<feature type="region of interest" description="Disordered" evidence="1">
    <location>
        <begin position="325"/>
        <end position="349"/>
    </location>
</feature>
<evidence type="ECO:0008006" key="4">
    <source>
        <dbReference type="Google" id="ProtNLM"/>
    </source>
</evidence>
<feature type="compositionally biased region" description="Basic and acidic residues" evidence="1">
    <location>
        <begin position="123"/>
        <end position="135"/>
    </location>
</feature>
<feature type="compositionally biased region" description="Polar residues" evidence="1">
    <location>
        <begin position="339"/>
        <end position="349"/>
    </location>
</feature>
<evidence type="ECO:0000313" key="2">
    <source>
        <dbReference type="EMBL" id="RUS78894.1"/>
    </source>
</evidence>
<dbReference type="Gene3D" id="6.10.250.1400">
    <property type="match status" value="1"/>
</dbReference>
<feature type="compositionally biased region" description="Basic and acidic residues" evidence="1">
    <location>
        <begin position="462"/>
        <end position="481"/>
    </location>
</feature>
<organism evidence="2 3">
    <name type="scientific">Elysia chlorotica</name>
    <name type="common">Eastern emerald elysia</name>
    <name type="synonym">Sea slug</name>
    <dbReference type="NCBI Taxonomy" id="188477"/>
    <lineage>
        <taxon>Eukaryota</taxon>
        <taxon>Metazoa</taxon>
        <taxon>Spiralia</taxon>
        <taxon>Lophotrochozoa</taxon>
        <taxon>Mollusca</taxon>
        <taxon>Gastropoda</taxon>
        <taxon>Heterobranchia</taxon>
        <taxon>Euthyneura</taxon>
        <taxon>Panpulmonata</taxon>
        <taxon>Sacoglossa</taxon>
        <taxon>Placobranchoidea</taxon>
        <taxon>Plakobranchidae</taxon>
        <taxon>Elysia</taxon>
    </lineage>
</organism>
<protein>
    <recommendedName>
        <fullName evidence="4">Spindle and kinetochore-associated protein 3</fullName>
    </recommendedName>
</protein>
<comment type="caution">
    <text evidence="2">The sequence shown here is derived from an EMBL/GenBank/DDBJ whole genome shotgun (WGS) entry which is preliminary data.</text>
</comment>
<dbReference type="Proteomes" id="UP000271974">
    <property type="component" value="Unassembled WGS sequence"/>
</dbReference>
<feature type="region of interest" description="Disordered" evidence="1">
    <location>
        <begin position="123"/>
        <end position="187"/>
    </location>
</feature>
<feature type="region of interest" description="Disordered" evidence="1">
    <location>
        <begin position="230"/>
        <end position="262"/>
    </location>
</feature>
<dbReference type="STRING" id="188477.A0A3S1BZG3"/>
<feature type="region of interest" description="Disordered" evidence="1">
    <location>
        <begin position="459"/>
        <end position="516"/>
    </location>
</feature>
<accession>A0A3S1BZG3</accession>
<evidence type="ECO:0000313" key="3">
    <source>
        <dbReference type="Proteomes" id="UP000271974"/>
    </source>
</evidence>
<keyword evidence="3" id="KW-1185">Reference proteome</keyword>
<sequence>MAQEQNKQTAATKKPSLDKMQQSFFSQLRSLCKHVEGGIQELYGTGISHSEDSVNARNMFLHTAKELKELKLQTQAEYQDFAVQSARLSHIQDIMRSLVQVYTQRLENVESFIEKYGYVRPDHPQIENTGKDGLTKGKTKTKPETSGVEEVSGQKISDSGTDSEEFIAGDDDDDGDGVKTPPTKSEAAKARHLNLLLTPKFEDFCIDTTEATLALLDECRSVNYKSHSAVKGKKSKTETEHLSTQKIPDSPAPLKSSKTGNTSTFTNVAEEKLRKGPHLSTPETPEHVRTVFGSVKKSKADTTLAATGLFSTPETPENIRTIIMSSTKKPPPLPKSTPMGSNLFSTPDTPENIRTIIGSMKKTKPDTHAIQVPPGLAHLSTPKTPEHVRTIISSLQKPKPPKVTTISNFADLDKIEPPTRNFTDHNVFTDNPPTYAKSKLATPETPENVRRILSTMNGAMPAHERKFPDEPQEMKAHEHSKPYSKLPVSRPVKRNILSTTEAPSCVSKTLRPKHNV</sequence>
<dbReference type="AlphaFoldDB" id="A0A3S1BZG3"/>
<proteinExistence type="predicted"/>
<dbReference type="EMBL" id="RQTK01000483">
    <property type="protein sequence ID" value="RUS78894.1"/>
    <property type="molecule type" value="Genomic_DNA"/>
</dbReference>